<dbReference type="CDD" id="cd05233">
    <property type="entry name" value="SDR_c"/>
    <property type="match status" value="1"/>
</dbReference>
<protein>
    <submittedName>
        <fullName evidence="3">3-oxoacyl-[acyl-carrier protein] reductase</fullName>
    </submittedName>
</protein>
<dbReference type="PRINTS" id="PR00080">
    <property type="entry name" value="SDRFAMILY"/>
</dbReference>
<dbReference type="PANTHER" id="PTHR43943:SF2">
    <property type="entry name" value="DEHYDROGENASE_REDUCTASE 4"/>
    <property type="match status" value="1"/>
</dbReference>
<gene>
    <name evidence="3" type="ORF">DB30_04940</name>
</gene>
<feature type="domain" description="Ketoreductase" evidence="2">
    <location>
        <begin position="16"/>
        <end position="188"/>
    </location>
</feature>
<dbReference type="FunFam" id="3.40.50.720:FF:000084">
    <property type="entry name" value="Short-chain dehydrogenase reductase"/>
    <property type="match status" value="1"/>
</dbReference>
<reference evidence="3 4" key="1">
    <citation type="submission" date="2014-12" db="EMBL/GenBank/DDBJ databases">
        <title>Genome assembly of Enhygromyxa salina DSM 15201.</title>
        <authorList>
            <person name="Sharma G."/>
            <person name="Subramanian S."/>
        </authorList>
    </citation>
    <scope>NUCLEOTIDE SEQUENCE [LARGE SCALE GENOMIC DNA]</scope>
    <source>
        <strain evidence="3 4">DSM 15201</strain>
    </source>
</reference>
<dbReference type="NCBIfam" id="NF005559">
    <property type="entry name" value="PRK07231.1"/>
    <property type="match status" value="1"/>
</dbReference>
<comment type="similarity">
    <text evidence="1">Belongs to the short-chain dehydrogenases/reductases (SDR) family.</text>
</comment>
<dbReference type="PANTHER" id="PTHR43943">
    <property type="entry name" value="DEHYDROGENASE/REDUCTASE (SDR FAMILY) MEMBER 4"/>
    <property type="match status" value="1"/>
</dbReference>
<dbReference type="PROSITE" id="PS00061">
    <property type="entry name" value="ADH_SHORT"/>
    <property type="match status" value="1"/>
</dbReference>
<dbReference type="Proteomes" id="UP000031599">
    <property type="component" value="Unassembled WGS sequence"/>
</dbReference>
<evidence type="ECO:0000259" key="2">
    <source>
        <dbReference type="SMART" id="SM00822"/>
    </source>
</evidence>
<dbReference type="PRINTS" id="PR00081">
    <property type="entry name" value="GDHRDH"/>
</dbReference>
<comment type="caution">
    <text evidence="3">The sequence shown here is derived from an EMBL/GenBank/DDBJ whole genome shotgun (WGS) entry which is preliminary data.</text>
</comment>
<dbReference type="EMBL" id="JMCC02000043">
    <property type="protein sequence ID" value="KIG16068.1"/>
    <property type="molecule type" value="Genomic_DNA"/>
</dbReference>
<sequence length="266" mass="27782">MMSQTARTNKFDLTGKVAIVTGGSRGIGLAAATSLAAAGAKLVLASRKPEPLEAAAAQIRDQTGAEAIGVAAHTGDEEAVTRVVERAVQEFGGVDILVNNAATNPHFGPILSSDDSHWDKTWEVNVKGYFRMARACVPHMSKRGGGRIINIASVAGRRVQPGMGIYCVSKAAVVMLTQVLAVELADQKINVNALTPGFVKTKFSSAIWGNEAISEAVMKAIPQHRMAEPEEIASLISFLAADESSFVTGSIIDIDGGQLAASGVVV</sequence>
<dbReference type="InterPro" id="IPR020904">
    <property type="entry name" value="Sc_DH/Rdtase_CS"/>
</dbReference>
<dbReference type="Pfam" id="PF13561">
    <property type="entry name" value="adh_short_C2"/>
    <property type="match status" value="1"/>
</dbReference>
<dbReference type="SMART" id="SM00822">
    <property type="entry name" value="PKS_KR"/>
    <property type="match status" value="1"/>
</dbReference>
<name>A0A0C1ZXU7_9BACT</name>
<dbReference type="AlphaFoldDB" id="A0A0C1ZXU7"/>
<proteinExistence type="inferred from homology"/>
<evidence type="ECO:0000313" key="3">
    <source>
        <dbReference type="EMBL" id="KIG16068.1"/>
    </source>
</evidence>
<dbReference type="SUPFAM" id="SSF51735">
    <property type="entry name" value="NAD(P)-binding Rossmann-fold domains"/>
    <property type="match status" value="1"/>
</dbReference>
<accession>A0A0C1ZXU7</accession>
<organism evidence="3 4">
    <name type="scientific">Enhygromyxa salina</name>
    <dbReference type="NCBI Taxonomy" id="215803"/>
    <lineage>
        <taxon>Bacteria</taxon>
        <taxon>Pseudomonadati</taxon>
        <taxon>Myxococcota</taxon>
        <taxon>Polyangia</taxon>
        <taxon>Nannocystales</taxon>
        <taxon>Nannocystaceae</taxon>
        <taxon>Enhygromyxa</taxon>
    </lineage>
</organism>
<dbReference type="InterPro" id="IPR002347">
    <property type="entry name" value="SDR_fam"/>
</dbReference>
<dbReference type="Gene3D" id="3.40.50.720">
    <property type="entry name" value="NAD(P)-binding Rossmann-like Domain"/>
    <property type="match status" value="1"/>
</dbReference>
<evidence type="ECO:0000313" key="4">
    <source>
        <dbReference type="Proteomes" id="UP000031599"/>
    </source>
</evidence>
<evidence type="ECO:0000256" key="1">
    <source>
        <dbReference type="ARBA" id="ARBA00006484"/>
    </source>
</evidence>
<dbReference type="InterPro" id="IPR036291">
    <property type="entry name" value="NAD(P)-bd_dom_sf"/>
</dbReference>
<dbReference type="InterPro" id="IPR057326">
    <property type="entry name" value="KR_dom"/>
</dbReference>